<protein>
    <recommendedName>
        <fullName evidence="4">Coth-domain-containing protein</fullName>
    </recommendedName>
</protein>
<dbReference type="PANTHER" id="PTHR40050:SF1">
    <property type="entry name" value="INNER SPORE COAT PROTEIN H"/>
    <property type="match status" value="1"/>
</dbReference>
<evidence type="ECO:0000313" key="2">
    <source>
        <dbReference type="EMBL" id="ORY80610.1"/>
    </source>
</evidence>
<dbReference type="STRING" id="1754190.A0A1Y2F9K9"/>
<dbReference type="Pfam" id="PF08757">
    <property type="entry name" value="CotH"/>
    <property type="match status" value="1"/>
</dbReference>
<gene>
    <name evidence="2" type="ORF">LY90DRAFT_376086</name>
</gene>
<keyword evidence="3" id="KW-1185">Reference proteome</keyword>
<sequence length="592" mass="67732">MKSILFSTFIFSTIIGSIYGRIVNFSLITFGSQVTVTIGDNVVQLNPVDNFSRVFSVSATCPDEAFQYTYTVDGNLEGFTRTLPAGELSTHNEFFGRQETISPLKDLGYPADKPQWVRSLGKTETFDDSYIPTVILDSGSREYFINGNDTYTLGRFTIILKDSIFTETNVPTKAQNRYEDKFQWRIKLQNKLNKRKVFKFRASPNDPVFYRQCLYADVIRAIGNPVHNQIIVRAYLDDGTPIGLFVMIEVTASNSFIKSQFYGNENSGKIHAPKELGYSLDCGMGTDFVPGGDYSAIKFEEGQSSERFGLLSSAMDALDTNDAEAVKQFSKEWFDVDIFLKFMAMEYLTAHWDSYWMLETNFVLYDDPLESGNGKYKFYFIDQDYDLTFGLNIPEELNTVGNDFPTQSYKDLVNANLQLNQSVKTNRVAIDKFLKQGVTVQMFENHLIDIVKHVFNPVALGRRIEEYNRRYASEIEWDYSIERLHIGADPLKTRYVWNYNDYLENLESTPKLSTPWGLKQWIDMRAESVAAEFGFEWDAVPLEPAPKVIPEDTSVKDDDDDDSKSNASSSKIEMNLSIMFITLTFIIFELFI</sequence>
<evidence type="ECO:0000313" key="3">
    <source>
        <dbReference type="Proteomes" id="UP000193920"/>
    </source>
</evidence>
<accession>A0A1Y2F9K9</accession>
<dbReference type="PANTHER" id="PTHR40050">
    <property type="entry name" value="INNER SPORE COAT PROTEIN H"/>
    <property type="match status" value="1"/>
</dbReference>
<organism evidence="2 3">
    <name type="scientific">Neocallimastix californiae</name>
    <dbReference type="NCBI Taxonomy" id="1754190"/>
    <lineage>
        <taxon>Eukaryota</taxon>
        <taxon>Fungi</taxon>
        <taxon>Fungi incertae sedis</taxon>
        <taxon>Chytridiomycota</taxon>
        <taxon>Chytridiomycota incertae sedis</taxon>
        <taxon>Neocallimastigomycetes</taxon>
        <taxon>Neocallimastigales</taxon>
        <taxon>Neocallimastigaceae</taxon>
        <taxon>Neocallimastix</taxon>
    </lineage>
</organism>
<name>A0A1Y2F9K9_9FUNG</name>
<reference evidence="2 3" key="1">
    <citation type="submission" date="2016-08" db="EMBL/GenBank/DDBJ databases">
        <title>A Parts List for Fungal Cellulosomes Revealed by Comparative Genomics.</title>
        <authorList>
            <consortium name="DOE Joint Genome Institute"/>
            <person name="Haitjema C.H."/>
            <person name="Gilmore S.P."/>
            <person name="Henske J.K."/>
            <person name="Solomon K.V."/>
            <person name="De Groot R."/>
            <person name="Kuo A."/>
            <person name="Mondo S.J."/>
            <person name="Salamov A.A."/>
            <person name="Labutti K."/>
            <person name="Zhao Z."/>
            <person name="Chiniquy J."/>
            <person name="Barry K."/>
            <person name="Brewer H.M."/>
            <person name="Purvine S.O."/>
            <person name="Wright A.T."/>
            <person name="Boxma B."/>
            <person name="Van Alen T."/>
            <person name="Hackstein J.H."/>
            <person name="Baker S.E."/>
            <person name="Grigoriev I.V."/>
            <person name="O'Malley M.A."/>
        </authorList>
    </citation>
    <scope>NUCLEOTIDE SEQUENCE [LARGE SCALE GENOMIC DNA]</scope>
    <source>
        <strain evidence="2 3">G1</strain>
    </source>
</reference>
<comment type="caution">
    <text evidence="2">The sequence shown here is derived from an EMBL/GenBank/DDBJ whole genome shotgun (WGS) entry which is preliminary data.</text>
</comment>
<feature type="region of interest" description="Disordered" evidence="1">
    <location>
        <begin position="547"/>
        <end position="568"/>
    </location>
</feature>
<dbReference type="EMBL" id="MCOG01000012">
    <property type="protein sequence ID" value="ORY80610.1"/>
    <property type="molecule type" value="Genomic_DNA"/>
</dbReference>
<evidence type="ECO:0000256" key="1">
    <source>
        <dbReference type="SAM" id="MobiDB-lite"/>
    </source>
</evidence>
<dbReference type="OrthoDB" id="2387105at2759"/>
<dbReference type="InterPro" id="IPR014867">
    <property type="entry name" value="Spore_coat_CotH_CotH2/3/7"/>
</dbReference>
<dbReference type="AlphaFoldDB" id="A0A1Y2F9K9"/>
<proteinExistence type="predicted"/>
<dbReference type="Proteomes" id="UP000193920">
    <property type="component" value="Unassembled WGS sequence"/>
</dbReference>
<evidence type="ECO:0008006" key="4">
    <source>
        <dbReference type="Google" id="ProtNLM"/>
    </source>
</evidence>